<dbReference type="Ensembl" id="ENSSPUT00000010510.1">
    <property type="protein sequence ID" value="ENSSPUP00000009861.1"/>
    <property type="gene ID" value="ENSSPUG00000007646.1"/>
</dbReference>
<sequence length="347" mass="38034">MKRFSNRSPTCGPPTAKLPKIIGPNPALLEAFKAVVEAGGSGWLDPVAVAAVMPPPPVNELESKSMMPFQPPLRTPISLVMTRSKKPPFRERAAVMTVVPVEGKEPAVANSSNMGPSQSNAPEQPLPKLPFTVPQQLPQSPGKNVADDGGIWPASQKEIWICGHSVVLLLKKRASVHPHGLQLGIAAPRAFVYWHGIQTMLWDQLLPLLHEIYYHRCSPSVIVIHLGENDLVQQASAPLIIKMKNDLGILRRAFPDAYIILSSLLPRRFWKGAKEPANVETARTAVNKEMAKYCLENGIILLRHDLITYDNPSLFLPDVDDLSEAGADVFTADLKGALEFCLHLSEN</sequence>
<dbReference type="Proteomes" id="UP000694392">
    <property type="component" value="Unplaced"/>
</dbReference>
<organism evidence="2 3">
    <name type="scientific">Sphenodon punctatus</name>
    <name type="common">Tuatara</name>
    <name type="synonym">Hatteria punctata</name>
    <dbReference type="NCBI Taxonomy" id="8508"/>
    <lineage>
        <taxon>Eukaryota</taxon>
        <taxon>Metazoa</taxon>
        <taxon>Chordata</taxon>
        <taxon>Craniata</taxon>
        <taxon>Vertebrata</taxon>
        <taxon>Euteleostomi</taxon>
        <taxon>Lepidosauria</taxon>
        <taxon>Sphenodontia</taxon>
        <taxon>Sphenodontidae</taxon>
        <taxon>Sphenodon</taxon>
    </lineage>
</organism>
<feature type="region of interest" description="Disordered" evidence="1">
    <location>
        <begin position="106"/>
        <end position="127"/>
    </location>
</feature>
<dbReference type="InterPro" id="IPR036514">
    <property type="entry name" value="SGNH_hydro_sf"/>
</dbReference>
<dbReference type="SUPFAM" id="SSF52266">
    <property type="entry name" value="SGNH hydrolase"/>
    <property type="match status" value="1"/>
</dbReference>
<feature type="compositionally biased region" description="Polar residues" evidence="1">
    <location>
        <begin position="109"/>
        <end position="122"/>
    </location>
</feature>
<reference evidence="2" key="2">
    <citation type="submission" date="2025-09" db="UniProtKB">
        <authorList>
            <consortium name="Ensembl"/>
        </authorList>
    </citation>
    <scope>IDENTIFICATION</scope>
</reference>
<evidence type="ECO:0008006" key="4">
    <source>
        <dbReference type="Google" id="ProtNLM"/>
    </source>
</evidence>
<keyword evidence="3" id="KW-1185">Reference proteome</keyword>
<accession>A0A8D0GUF0</accession>
<reference evidence="2" key="1">
    <citation type="submission" date="2025-08" db="UniProtKB">
        <authorList>
            <consortium name="Ensembl"/>
        </authorList>
    </citation>
    <scope>IDENTIFICATION</scope>
</reference>
<protein>
    <recommendedName>
        <fullName evidence="4">SGNH hydrolase-type esterase domain-containing protein</fullName>
    </recommendedName>
</protein>
<name>A0A8D0GUF0_SPHPU</name>
<proteinExistence type="predicted"/>
<dbReference type="OMA" id="ISHTCKG"/>
<dbReference type="GeneTree" id="ENSGT00940000168290"/>
<evidence type="ECO:0000313" key="2">
    <source>
        <dbReference type="Ensembl" id="ENSSPUP00000009861.1"/>
    </source>
</evidence>
<dbReference type="AlphaFoldDB" id="A0A8D0GUF0"/>
<evidence type="ECO:0000313" key="3">
    <source>
        <dbReference type="Proteomes" id="UP000694392"/>
    </source>
</evidence>
<dbReference type="Gene3D" id="3.40.50.1110">
    <property type="entry name" value="SGNH hydrolase"/>
    <property type="match status" value="1"/>
</dbReference>
<evidence type="ECO:0000256" key="1">
    <source>
        <dbReference type="SAM" id="MobiDB-lite"/>
    </source>
</evidence>